<organism evidence="1 2">
    <name type="scientific">Stephania japonica</name>
    <dbReference type="NCBI Taxonomy" id="461633"/>
    <lineage>
        <taxon>Eukaryota</taxon>
        <taxon>Viridiplantae</taxon>
        <taxon>Streptophyta</taxon>
        <taxon>Embryophyta</taxon>
        <taxon>Tracheophyta</taxon>
        <taxon>Spermatophyta</taxon>
        <taxon>Magnoliopsida</taxon>
        <taxon>Ranunculales</taxon>
        <taxon>Menispermaceae</taxon>
        <taxon>Menispermoideae</taxon>
        <taxon>Cissampelideae</taxon>
        <taxon>Stephania</taxon>
    </lineage>
</organism>
<protein>
    <submittedName>
        <fullName evidence="1">Uncharacterized protein</fullName>
    </submittedName>
</protein>
<dbReference type="AlphaFoldDB" id="A0AAP0JNL8"/>
<dbReference type="EMBL" id="JBBNAE010000003">
    <property type="protein sequence ID" value="KAK9137376.1"/>
    <property type="molecule type" value="Genomic_DNA"/>
</dbReference>
<comment type="caution">
    <text evidence="1">The sequence shown here is derived from an EMBL/GenBank/DDBJ whole genome shotgun (WGS) entry which is preliminary data.</text>
</comment>
<name>A0AAP0JNL8_9MAGN</name>
<keyword evidence="2" id="KW-1185">Reference proteome</keyword>
<evidence type="ECO:0000313" key="1">
    <source>
        <dbReference type="EMBL" id="KAK9137376.1"/>
    </source>
</evidence>
<reference evidence="1 2" key="1">
    <citation type="submission" date="2024-01" db="EMBL/GenBank/DDBJ databases">
        <title>Genome assemblies of Stephania.</title>
        <authorList>
            <person name="Yang L."/>
        </authorList>
    </citation>
    <scope>NUCLEOTIDE SEQUENCE [LARGE SCALE GENOMIC DNA]</scope>
    <source>
        <strain evidence="1">QJT</strain>
        <tissue evidence="1">Leaf</tissue>
    </source>
</reference>
<gene>
    <name evidence="1" type="ORF">Sjap_007970</name>
</gene>
<sequence length="55" mass="6282">MKDAKVKIFVGQLCPFHIVFVFNLDSLSIEASLMLKCYQSRFQSDLKCSQSRIPA</sequence>
<evidence type="ECO:0000313" key="2">
    <source>
        <dbReference type="Proteomes" id="UP001417504"/>
    </source>
</evidence>
<proteinExistence type="predicted"/>
<dbReference type="Proteomes" id="UP001417504">
    <property type="component" value="Unassembled WGS sequence"/>
</dbReference>
<accession>A0AAP0JNL8</accession>